<gene>
    <name evidence="2" type="ORF">D9C73_025377</name>
</gene>
<organism evidence="2 3">
    <name type="scientific">Collichthys lucidus</name>
    <name type="common">Big head croaker</name>
    <name type="synonym">Sciaena lucida</name>
    <dbReference type="NCBI Taxonomy" id="240159"/>
    <lineage>
        <taxon>Eukaryota</taxon>
        <taxon>Metazoa</taxon>
        <taxon>Chordata</taxon>
        <taxon>Craniata</taxon>
        <taxon>Vertebrata</taxon>
        <taxon>Euteleostomi</taxon>
        <taxon>Actinopterygii</taxon>
        <taxon>Neopterygii</taxon>
        <taxon>Teleostei</taxon>
        <taxon>Neoteleostei</taxon>
        <taxon>Acanthomorphata</taxon>
        <taxon>Eupercaria</taxon>
        <taxon>Sciaenidae</taxon>
        <taxon>Collichthys</taxon>
    </lineage>
</organism>
<feature type="signal peptide" evidence="1">
    <location>
        <begin position="1"/>
        <end position="17"/>
    </location>
</feature>
<dbReference type="EMBL" id="CM014100">
    <property type="protein sequence ID" value="TKS92421.1"/>
    <property type="molecule type" value="Genomic_DNA"/>
</dbReference>
<evidence type="ECO:0000313" key="3">
    <source>
        <dbReference type="Proteomes" id="UP000298787"/>
    </source>
</evidence>
<evidence type="ECO:0000313" key="2">
    <source>
        <dbReference type="EMBL" id="TKS92421.1"/>
    </source>
</evidence>
<name>A0A4U5VVM0_COLLU</name>
<proteinExistence type="predicted"/>
<keyword evidence="1" id="KW-0732">Signal</keyword>
<feature type="chain" id="PRO_5020491814" evidence="1">
    <location>
        <begin position="18"/>
        <end position="103"/>
    </location>
</feature>
<reference evidence="2 3" key="1">
    <citation type="submission" date="2019-01" db="EMBL/GenBank/DDBJ databases">
        <title>Genome Assembly of Collichthys lucidus.</title>
        <authorList>
            <person name="Cai M."/>
            <person name="Xiao S."/>
        </authorList>
    </citation>
    <scope>NUCLEOTIDE SEQUENCE [LARGE SCALE GENOMIC DNA]</scope>
    <source>
        <strain evidence="2">JT15FE1705JMU</strain>
        <tissue evidence="2">Muscle</tissue>
    </source>
</reference>
<protein>
    <submittedName>
        <fullName evidence="2">Sterol 26-hydroxylase, mitochondrial</fullName>
    </submittedName>
</protein>
<dbReference type="AlphaFoldDB" id="A0A4U5VVM0"/>
<dbReference type="STRING" id="240159.A0A4U5VVM0"/>
<dbReference type="Proteomes" id="UP000298787">
    <property type="component" value="Chromosome 23"/>
</dbReference>
<accession>A0A4U5VVM0</accession>
<keyword evidence="3" id="KW-1185">Reference proteome</keyword>
<evidence type="ECO:0000256" key="1">
    <source>
        <dbReference type="SAM" id="SignalP"/>
    </source>
</evidence>
<sequence>MAPGCCSVLSLWSTLEGWEVTLPLGTSIPSRQALDCRGPPTNGENWYNVRTVLNTCMPHSKDSLNGVVTDFIKRMYYLCQCIPTGDLVTNMANELYHFSLEGM</sequence>